<protein>
    <submittedName>
        <fullName evidence="3">T9SS type A sorting domain-containing protein</fullName>
    </submittedName>
</protein>
<reference evidence="3" key="1">
    <citation type="journal article" date="2020" name="mSystems">
        <title>Genome- and Community-Level Interaction Insights into Carbon Utilization and Element Cycling Functions of Hydrothermarchaeota in Hydrothermal Sediment.</title>
        <authorList>
            <person name="Zhou Z."/>
            <person name="Liu Y."/>
            <person name="Xu W."/>
            <person name="Pan J."/>
            <person name="Luo Z.H."/>
            <person name="Li M."/>
        </authorList>
    </citation>
    <scope>NUCLEOTIDE SEQUENCE</scope>
    <source>
        <strain evidence="3">HyVt-388</strain>
    </source>
</reference>
<accession>A0A9C9EKY0</accession>
<organism evidence="3 4">
    <name type="scientific">candidate division WOR-3 bacterium</name>
    <dbReference type="NCBI Taxonomy" id="2052148"/>
    <lineage>
        <taxon>Bacteria</taxon>
        <taxon>Bacteria division WOR-3</taxon>
    </lineage>
</organism>
<keyword evidence="1" id="KW-0732">Signal</keyword>
<evidence type="ECO:0000259" key="2">
    <source>
        <dbReference type="Pfam" id="PF13860"/>
    </source>
</evidence>
<dbReference type="PANTHER" id="PTHR44103">
    <property type="entry name" value="PROPROTEIN CONVERTASE P"/>
    <property type="match status" value="1"/>
</dbReference>
<sequence>MFIRLQGIVIFFIVTAVTFYCQVLGATIEPAWIHNTGETMLASITFADFDLDSIGDVIAMGSYGTIFVWDIQGNTLTGWPVSYSENTPATPAIGDVDGDGDMELIVGSWHHLYVYNHDGTQYPGWPRSYGTFSSSTLEDLDSDGDMEIIYPGKGSVLYVFEADGSNFPGFPVTIPDSSPNYIGACSVADIDGDGFCEIVAGLNRPAPSANPSKVYVWKSDGSILSGFPVYTCGTVEAPVIGDLDGDGTKEIIAGAYCNGEHDSVYVWNNEGVLEPGWPVEAQACLRSTPSLGDLDLDGDLEILIGGMDWVSWRGQVYAFHHDGTPVQNWPVSVGTGGNITSSPIIADIDGDTSQVEVIFKGADTIYAFHADGTQVNGFPYFLDDQSMTPPKPTPAVGDLDSDGDIEMAFASVAGEIHFFDEPEQCFPDIMLWTMYRHDCRNTGFYYSKNTGIKSSGKIGKSSSIKLSCNPNPFSKTTVISFQCPLISEKEKITLSIYDLSGRLVESFRFTTDHLAPSTAVIWDGRDDSGKKLSSGVYFLRFETGEVSLTKKLLLLR</sequence>
<dbReference type="AlphaFoldDB" id="A0A9C9EKY0"/>
<dbReference type="SUPFAM" id="SSF69318">
    <property type="entry name" value="Integrin alpha N-terminal domain"/>
    <property type="match status" value="2"/>
</dbReference>
<proteinExistence type="predicted"/>
<gene>
    <name evidence="3" type="ORF">ENI34_02380</name>
</gene>
<evidence type="ECO:0000313" key="4">
    <source>
        <dbReference type="Proteomes" id="UP000885826"/>
    </source>
</evidence>
<dbReference type="Gene3D" id="2.60.40.4070">
    <property type="match status" value="1"/>
</dbReference>
<dbReference type="EMBL" id="DRIG01000028">
    <property type="protein sequence ID" value="HEC77973.1"/>
    <property type="molecule type" value="Genomic_DNA"/>
</dbReference>
<dbReference type="NCBIfam" id="TIGR04183">
    <property type="entry name" value="Por_Secre_tail"/>
    <property type="match status" value="1"/>
</dbReference>
<dbReference type="PANTHER" id="PTHR44103:SF1">
    <property type="entry name" value="PROPROTEIN CONVERTASE P"/>
    <property type="match status" value="1"/>
</dbReference>
<comment type="caution">
    <text evidence="3">The sequence shown here is derived from an EMBL/GenBank/DDBJ whole genome shotgun (WGS) entry which is preliminary data.</text>
</comment>
<evidence type="ECO:0000256" key="1">
    <source>
        <dbReference type="ARBA" id="ARBA00022729"/>
    </source>
</evidence>
<dbReference type="Pfam" id="PF13517">
    <property type="entry name" value="FG-GAP_3"/>
    <property type="match status" value="3"/>
</dbReference>
<feature type="domain" description="FlgD/Vpr Ig-like" evidence="2">
    <location>
        <begin position="474"/>
        <end position="539"/>
    </location>
</feature>
<dbReference type="Pfam" id="PF13860">
    <property type="entry name" value="FlgD_ig"/>
    <property type="match status" value="1"/>
</dbReference>
<evidence type="ECO:0000313" key="3">
    <source>
        <dbReference type="EMBL" id="HEC77973.1"/>
    </source>
</evidence>
<dbReference type="InterPro" id="IPR013517">
    <property type="entry name" value="FG-GAP"/>
</dbReference>
<dbReference type="Gene3D" id="2.130.10.130">
    <property type="entry name" value="Integrin alpha, N-terminal"/>
    <property type="match status" value="2"/>
</dbReference>
<dbReference type="Proteomes" id="UP000885826">
    <property type="component" value="Unassembled WGS sequence"/>
</dbReference>
<dbReference type="InterPro" id="IPR028994">
    <property type="entry name" value="Integrin_alpha_N"/>
</dbReference>
<name>A0A9C9EKY0_UNCW3</name>
<dbReference type="InterPro" id="IPR025965">
    <property type="entry name" value="FlgD/Vpr_Ig-like"/>
</dbReference>
<dbReference type="InterPro" id="IPR026444">
    <property type="entry name" value="Secre_tail"/>
</dbReference>